<reference evidence="3" key="2">
    <citation type="journal article" date="2023" name="BMC Genomics">
        <title>Pest status, molecular evolution, and epigenetic factors derived from the genome assembly of Frankliniella fusca, a thysanopteran phytovirus vector.</title>
        <authorList>
            <person name="Catto M.A."/>
            <person name="Labadie P.E."/>
            <person name="Jacobson A.L."/>
            <person name="Kennedy G.G."/>
            <person name="Srinivasan R."/>
            <person name="Hunt B.G."/>
        </authorList>
    </citation>
    <scope>NUCLEOTIDE SEQUENCE</scope>
    <source>
        <strain evidence="3">PL_HMW_Pooled</strain>
    </source>
</reference>
<dbReference type="Pfam" id="PF00379">
    <property type="entry name" value="Chitin_bind_4"/>
    <property type="match status" value="1"/>
</dbReference>
<dbReference type="GO" id="GO:0042302">
    <property type="term" value="F:structural constituent of cuticle"/>
    <property type="evidence" value="ECO:0007669"/>
    <property type="project" value="UniProtKB-UniRule"/>
</dbReference>
<keyword evidence="4" id="KW-1185">Reference proteome</keyword>
<dbReference type="GO" id="GO:0031012">
    <property type="term" value="C:extracellular matrix"/>
    <property type="evidence" value="ECO:0007669"/>
    <property type="project" value="TreeGrafter"/>
</dbReference>
<dbReference type="PRINTS" id="PR00947">
    <property type="entry name" value="CUTICLE"/>
</dbReference>
<evidence type="ECO:0000313" key="4">
    <source>
        <dbReference type="Proteomes" id="UP001219518"/>
    </source>
</evidence>
<dbReference type="AlphaFoldDB" id="A0AAE1L6W2"/>
<dbReference type="PROSITE" id="PS51155">
    <property type="entry name" value="CHIT_BIND_RR_2"/>
    <property type="match status" value="1"/>
</dbReference>
<sequence>MRNVAGRESDTAPPPSQAVVCSPANMSAKVVLSVALVAAVASCALAGVHSNSYIEISHSPVAHHHAAPIIHAPIVHAAPLAHAAVHDEHHGPPSPYAFKYGVHDAHTGDVKSASESSHGDVVKGEYSVLQPDGITRTVHYTADKHNGFNAQVTLSGHAYHH</sequence>
<comment type="caution">
    <text evidence="3">The sequence shown here is derived from an EMBL/GenBank/DDBJ whole genome shotgun (WGS) entry which is preliminary data.</text>
</comment>
<evidence type="ECO:0000256" key="2">
    <source>
        <dbReference type="PROSITE-ProRule" id="PRU00497"/>
    </source>
</evidence>
<evidence type="ECO:0000256" key="1">
    <source>
        <dbReference type="ARBA" id="ARBA00022460"/>
    </source>
</evidence>
<keyword evidence="1 2" id="KW-0193">Cuticle</keyword>
<dbReference type="InterPro" id="IPR051217">
    <property type="entry name" value="Insect_Cuticle_Struc_Prot"/>
</dbReference>
<dbReference type="PANTHER" id="PTHR12236">
    <property type="entry name" value="STRUCTURAL CONTITUENT OF CUTICLE"/>
    <property type="match status" value="1"/>
</dbReference>
<dbReference type="PANTHER" id="PTHR12236:SF95">
    <property type="entry name" value="CUTICULAR PROTEIN 76BD, ISOFORM C-RELATED"/>
    <property type="match status" value="1"/>
</dbReference>
<proteinExistence type="predicted"/>
<accession>A0AAE1L6W2</accession>
<dbReference type="InterPro" id="IPR031311">
    <property type="entry name" value="CHIT_BIND_RR_consensus"/>
</dbReference>
<dbReference type="Proteomes" id="UP001219518">
    <property type="component" value="Unassembled WGS sequence"/>
</dbReference>
<name>A0AAE1L6W2_9NEOP</name>
<dbReference type="EMBL" id="JAHWGI010000027">
    <property type="protein sequence ID" value="KAK3908044.1"/>
    <property type="molecule type" value="Genomic_DNA"/>
</dbReference>
<dbReference type="InterPro" id="IPR000618">
    <property type="entry name" value="Insect_cuticle"/>
</dbReference>
<evidence type="ECO:0000313" key="3">
    <source>
        <dbReference type="EMBL" id="KAK3908044.1"/>
    </source>
</evidence>
<protein>
    <submittedName>
        <fullName evidence="3">Cuticle protein 19</fullName>
    </submittedName>
</protein>
<reference evidence="3" key="1">
    <citation type="submission" date="2021-07" db="EMBL/GenBank/DDBJ databases">
        <authorList>
            <person name="Catto M.A."/>
            <person name="Jacobson A."/>
            <person name="Kennedy G."/>
            <person name="Labadie P."/>
            <person name="Hunt B.G."/>
            <person name="Srinivasan R."/>
        </authorList>
    </citation>
    <scope>NUCLEOTIDE SEQUENCE</scope>
    <source>
        <strain evidence="3">PL_HMW_Pooled</strain>
        <tissue evidence="3">Head</tissue>
    </source>
</reference>
<dbReference type="PROSITE" id="PS00233">
    <property type="entry name" value="CHIT_BIND_RR_1"/>
    <property type="match status" value="1"/>
</dbReference>
<gene>
    <name evidence="3" type="ORF">KUF71_003176</name>
</gene>
<dbReference type="GO" id="GO:0005615">
    <property type="term" value="C:extracellular space"/>
    <property type="evidence" value="ECO:0007669"/>
    <property type="project" value="TreeGrafter"/>
</dbReference>
<organism evidence="3 4">
    <name type="scientific">Frankliniella fusca</name>
    <dbReference type="NCBI Taxonomy" id="407009"/>
    <lineage>
        <taxon>Eukaryota</taxon>
        <taxon>Metazoa</taxon>
        <taxon>Ecdysozoa</taxon>
        <taxon>Arthropoda</taxon>
        <taxon>Hexapoda</taxon>
        <taxon>Insecta</taxon>
        <taxon>Pterygota</taxon>
        <taxon>Neoptera</taxon>
        <taxon>Paraneoptera</taxon>
        <taxon>Thysanoptera</taxon>
        <taxon>Terebrantia</taxon>
        <taxon>Thripoidea</taxon>
        <taxon>Thripidae</taxon>
        <taxon>Frankliniella</taxon>
    </lineage>
</organism>